<dbReference type="PANTHER" id="PTHR37813">
    <property type="entry name" value="FELS-2 PROPHAGE PROTEIN"/>
    <property type="match status" value="1"/>
</dbReference>
<dbReference type="Pfam" id="PF10145">
    <property type="entry name" value="PhageMin_Tail"/>
    <property type="match status" value="1"/>
</dbReference>
<reference evidence="4 5" key="1">
    <citation type="submission" date="2017-04" db="EMBL/GenBank/DDBJ databases">
        <authorList>
            <person name="Afonso C.L."/>
            <person name="Miller P.J."/>
            <person name="Scott M.A."/>
            <person name="Spackman E."/>
            <person name="Goraichik I."/>
            <person name="Dimitrov K.M."/>
            <person name="Suarez D.L."/>
            <person name="Swayne D.E."/>
        </authorList>
    </citation>
    <scope>NUCLEOTIDE SEQUENCE [LARGE SCALE GENOMIC DNA]</scope>
    <source>
        <strain evidence="4 5">CGMCC 1.10972</strain>
    </source>
</reference>
<feature type="compositionally biased region" description="Low complexity" evidence="2">
    <location>
        <begin position="606"/>
        <end position="619"/>
    </location>
</feature>
<evidence type="ECO:0000256" key="2">
    <source>
        <dbReference type="SAM" id="MobiDB-lite"/>
    </source>
</evidence>
<keyword evidence="1" id="KW-1188">Viral release from host cell</keyword>
<evidence type="ECO:0000313" key="4">
    <source>
        <dbReference type="EMBL" id="SMD09957.1"/>
    </source>
</evidence>
<organism evidence="4 5">
    <name type="scientific">Fulvimarina manganoxydans</name>
    <dbReference type="NCBI Taxonomy" id="937218"/>
    <lineage>
        <taxon>Bacteria</taxon>
        <taxon>Pseudomonadati</taxon>
        <taxon>Pseudomonadota</taxon>
        <taxon>Alphaproteobacteria</taxon>
        <taxon>Hyphomicrobiales</taxon>
        <taxon>Aurantimonadaceae</taxon>
        <taxon>Fulvimarina</taxon>
    </lineage>
</organism>
<sequence>MARPMKAEMTASLHDDVSGKAGIIQRSLHGLSRAGNASTRMMESGVRATGRLGSAMGLAAMQAAGVGVPLAAGLAVQTAVTQAADFESALTGIQKKAGLTQAATTALGEEIKDLASGGEVAVGIDEIAAAYERGAAAGLPIDTLREFALQSVKAADAFEMSAEETGNFASKLQTALGMSSREVRQVLDLTNSLADAGISDERDIVSFMDRAGATMKTLGMAKEETLALGATLLNIGMPAEVASTGMSNLAGRMLTVNELTGKSKKTFEKYMGSTENFAELVEKDANGALLSMLDTLKDLDKTDRMSFLSSFVGREWADEMLRLVEATDEYRRNLSLANDERQWGGSLDASYQLKLDNFWSQWQIAKNALAEIAIDAGTAGMPLLKSGLEEVRALVDEIQLGMGRFEATLDIEGLDKAKNAVSDLIGAVTGLMNLNGEDSAIVRFFERIAHAANAVSEGIGIVQDVAQGLGLAEDDGETKLDRHDRREAFLDGIVDASPAGPVIKPAIDVIKGVDDVVSGVRSEEEDATIRADMERRRAQMAGVSGQTPADLEAQRQDYWRRRNIRMGQSGAVAPDAGNIRLPDLSYPTAVPSGLTGPTIPVPAPRPQSAASPSPASPSAGAALAEIREIDQLLGQLYEKKRAVEDGFRLALDPSAVSVMRQIGDEMERLTARRAELDAMAHAPAPTPPASEAAVPIPQPRPDIAASIASEVDQARAAAQQGGQDIASALSVRARPEVDPSAIRAAIADARTLNAELTRTSSLAASAARAAAEARNAASASRADMSGLHANTSRPG</sequence>
<protein>
    <submittedName>
        <fullName evidence="4">Phage tail tape measure protein, TP901 family, core region</fullName>
    </submittedName>
</protein>
<keyword evidence="5" id="KW-1185">Reference proteome</keyword>
<feature type="region of interest" description="Disordered" evidence="2">
    <location>
        <begin position="593"/>
        <end position="619"/>
    </location>
</feature>
<gene>
    <name evidence="4" type="ORF">SAMN06297251_12713</name>
</gene>
<evidence type="ECO:0000259" key="3">
    <source>
        <dbReference type="Pfam" id="PF10145"/>
    </source>
</evidence>
<accession>A0A1W2EJS2</accession>
<proteinExistence type="predicted"/>
<dbReference type="InterPro" id="IPR010090">
    <property type="entry name" value="Phage_tape_meas"/>
</dbReference>
<dbReference type="RefSeq" id="WP_084412376.1">
    <property type="nucleotide sequence ID" value="NZ_FWXR01000027.1"/>
</dbReference>
<dbReference type="NCBIfam" id="TIGR01760">
    <property type="entry name" value="tape_meas_TP901"/>
    <property type="match status" value="1"/>
</dbReference>
<dbReference type="OrthoDB" id="7906853at2"/>
<dbReference type="EMBL" id="FWXR01000027">
    <property type="protein sequence ID" value="SMD09957.1"/>
    <property type="molecule type" value="Genomic_DNA"/>
</dbReference>
<evidence type="ECO:0000313" key="5">
    <source>
        <dbReference type="Proteomes" id="UP000192656"/>
    </source>
</evidence>
<feature type="region of interest" description="Disordered" evidence="2">
    <location>
        <begin position="770"/>
        <end position="795"/>
    </location>
</feature>
<name>A0A1W2EJS2_9HYPH</name>
<feature type="domain" description="Phage tail tape measure protein" evidence="3">
    <location>
        <begin position="119"/>
        <end position="310"/>
    </location>
</feature>
<dbReference type="STRING" id="937218.SAMN06297251_12713"/>
<evidence type="ECO:0000256" key="1">
    <source>
        <dbReference type="ARBA" id="ARBA00022612"/>
    </source>
</evidence>
<dbReference type="AlphaFoldDB" id="A0A1W2EJS2"/>
<feature type="compositionally biased region" description="Low complexity" evidence="2">
    <location>
        <begin position="770"/>
        <end position="782"/>
    </location>
</feature>
<dbReference type="PANTHER" id="PTHR37813:SF1">
    <property type="entry name" value="FELS-2 PROPHAGE PROTEIN"/>
    <property type="match status" value="1"/>
</dbReference>
<dbReference type="Proteomes" id="UP000192656">
    <property type="component" value="Unassembled WGS sequence"/>
</dbReference>